<dbReference type="CDD" id="cd12346">
    <property type="entry name" value="RRM3_NGR1_NAM8_like"/>
    <property type="match status" value="1"/>
</dbReference>
<evidence type="ECO:0000313" key="7">
    <source>
        <dbReference type="Proteomes" id="UP000006310"/>
    </source>
</evidence>
<dbReference type="RefSeq" id="XP_022463124.1">
    <property type="nucleotide sequence ID" value="XM_022606427.1"/>
</dbReference>
<dbReference type="STRING" id="1071383.J7RH63"/>
<dbReference type="GO" id="GO:0003729">
    <property type="term" value="F:mRNA binding"/>
    <property type="evidence" value="ECO:0007669"/>
    <property type="project" value="EnsemblFungi"/>
</dbReference>
<organism evidence="6 7">
    <name type="scientific">Huiozyma naganishii (strain ATCC MYA-139 / BCRC 22969 / CBS 8797 / KCTC 17520 / NBRC 10181 / NCYC 3082 / Yp74L-3)</name>
    <name type="common">Yeast</name>
    <name type="synonym">Kazachstania naganishii</name>
    <dbReference type="NCBI Taxonomy" id="1071383"/>
    <lineage>
        <taxon>Eukaryota</taxon>
        <taxon>Fungi</taxon>
        <taxon>Dikarya</taxon>
        <taxon>Ascomycota</taxon>
        <taxon>Saccharomycotina</taxon>
        <taxon>Saccharomycetes</taxon>
        <taxon>Saccharomycetales</taxon>
        <taxon>Saccharomycetaceae</taxon>
        <taxon>Huiozyma</taxon>
    </lineage>
</organism>
<accession>J7RH63</accession>
<dbReference type="OrthoDB" id="446113at2759"/>
<reference evidence="7" key="2">
    <citation type="submission" date="2012-08" db="EMBL/GenBank/DDBJ databases">
        <title>Genome sequence of Kazachstania naganishii.</title>
        <authorList>
            <person name="Gordon J.L."/>
            <person name="Armisen D."/>
            <person name="Proux-Wera E."/>
            <person name="OhEigeartaigh S.S."/>
            <person name="Byrne K.P."/>
            <person name="Wolfe K.H."/>
        </authorList>
    </citation>
    <scope>NUCLEOTIDE SEQUENCE [LARGE SCALE GENOMIC DNA]</scope>
    <source>
        <strain evidence="7">ATCC MYA-139 / BCRC 22969 / CBS 8797 / CCRC 22969 / KCTC 17520 / NBRC 10181 / NCYC 3082</strain>
    </source>
</reference>
<dbReference type="InterPro" id="IPR012677">
    <property type="entry name" value="Nucleotide-bd_a/b_plait_sf"/>
</dbReference>
<dbReference type="Pfam" id="PF00076">
    <property type="entry name" value="RRM_1"/>
    <property type="match status" value="2"/>
</dbReference>
<dbReference type="GeneID" id="34524528"/>
<feature type="domain" description="RRM" evidence="5">
    <location>
        <begin position="54"/>
        <end position="142"/>
    </location>
</feature>
<gene>
    <name evidence="6" type="primary">KNAG0B04440</name>
    <name evidence="6" type="ordered locus">KNAG_0B04440</name>
</gene>
<reference evidence="6 7" key="1">
    <citation type="journal article" date="2011" name="Proc. Natl. Acad. Sci. U.S.A.">
        <title>Evolutionary erosion of yeast sex chromosomes by mating-type switching accidents.</title>
        <authorList>
            <person name="Gordon J.L."/>
            <person name="Armisen D."/>
            <person name="Proux-Wera E."/>
            <person name="Oheigeartaigh S.S."/>
            <person name="Byrne K.P."/>
            <person name="Wolfe K.H."/>
        </authorList>
    </citation>
    <scope>NUCLEOTIDE SEQUENCE [LARGE SCALE GENOMIC DNA]</scope>
    <source>
        <strain evidence="7">ATCC MYA-139 / BCRC 22969 / CBS 8797 / CCRC 22969 / KCTC 17520 / NBRC 10181 / NCYC 3082</strain>
    </source>
</reference>
<evidence type="ECO:0000256" key="2">
    <source>
        <dbReference type="ARBA" id="ARBA00022884"/>
    </source>
</evidence>
<keyword evidence="7" id="KW-1185">Reference proteome</keyword>
<feature type="compositionally biased region" description="Polar residues" evidence="4">
    <location>
        <begin position="38"/>
        <end position="50"/>
    </location>
</feature>
<dbReference type="InterPro" id="IPR000504">
    <property type="entry name" value="RRM_dom"/>
</dbReference>
<evidence type="ECO:0000256" key="3">
    <source>
        <dbReference type="PROSITE-ProRule" id="PRU00176"/>
    </source>
</evidence>
<dbReference type="EMBL" id="HE978315">
    <property type="protein sequence ID" value="CCK68878.1"/>
    <property type="molecule type" value="Genomic_DNA"/>
</dbReference>
<feature type="domain" description="RRM" evidence="5">
    <location>
        <begin position="294"/>
        <end position="366"/>
    </location>
</feature>
<dbReference type="KEGG" id="kng:KNAG_0B04440"/>
<dbReference type="InterPro" id="IPR050825">
    <property type="entry name" value="RBM42_RBP45_47-like"/>
</dbReference>
<dbReference type="GO" id="GO:0071004">
    <property type="term" value="C:U2-type prespliceosome"/>
    <property type="evidence" value="ECO:0007669"/>
    <property type="project" value="EnsemblFungi"/>
</dbReference>
<sequence length="397" mass="43721">MPYNNQAQSNYYLRRSNHQNSHHAGNSAGSNSYGSRSFHNGTHTDQNMSNDAGVQLYMGDLEPSWDENVIKRIWSSIGEDNISVKMMWQNNNYMGNESGPRNQGYCFIDFPTHFNASNALLKNKMSIPGHPHKKLKLNWASSSAPSTAGVSTTGGNNFSIFVGDLAPNVTEAQLFDLFISRYPSTEHAKVVIDLSTGVSKGYGFIRFRDPADQQTALAEMQGVFLNGRALKVGMSSGQSNSGAGGSRQVGHDRYGGSKPAGGKSNTPNSALFSQFMYPIQQQPALNHFTDPNNTTVFIGGLSPLVKEEELRQYFQPFGEIVYVKIPVGKGCGFVQYIDRISAETAISQMQGFPISNSRVRLSWGRSAKQQQLQQHGSSPCTERSRYYSNPRTAISLQ</sequence>
<protein>
    <recommendedName>
        <fullName evidence="5">RRM domain-containing protein</fullName>
    </recommendedName>
</protein>
<dbReference type="HOGENOM" id="CLU_016304_7_1_1"/>
<keyword evidence="1" id="KW-0677">Repeat</keyword>
<dbReference type="AlphaFoldDB" id="J7RH63"/>
<dbReference type="GO" id="GO:0000243">
    <property type="term" value="C:commitment complex"/>
    <property type="evidence" value="ECO:0007669"/>
    <property type="project" value="EnsemblFungi"/>
</dbReference>
<evidence type="ECO:0000313" key="6">
    <source>
        <dbReference type="EMBL" id="CCK68878.1"/>
    </source>
</evidence>
<evidence type="ECO:0000259" key="5">
    <source>
        <dbReference type="PROSITE" id="PS50102"/>
    </source>
</evidence>
<dbReference type="GO" id="GO:0048026">
    <property type="term" value="P:positive regulation of mRNA splicing, via spliceosome"/>
    <property type="evidence" value="ECO:0007669"/>
    <property type="project" value="EnsemblFungi"/>
</dbReference>
<evidence type="ECO:0000256" key="1">
    <source>
        <dbReference type="ARBA" id="ARBA00022737"/>
    </source>
</evidence>
<dbReference type="eggNOG" id="KOG0118">
    <property type="taxonomic scope" value="Eukaryota"/>
</dbReference>
<dbReference type="CDD" id="cd12611">
    <property type="entry name" value="RRM1_NGR1_NAM8_like"/>
    <property type="match status" value="1"/>
</dbReference>
<dbReference type="Proteomes" id="UP000006310">
    <property type="component" value="Chromosome 2"/>
</dbReference>
<name>J7RH63_HUIN7</name>
<dbReference type="SMART" id="SM00360">
    <property type="entry name" value="RRM"/>
    <property type="match status" value="3"/>
</dbReference>
<dbReference type="Gene3D" id="3.30.70.330">
    <property type="match status" value="3"/>
</dbReference>
<dbReference type="FunFam" id="3.30.70.330:FF:000065">
    <property type="entry name" value="mRNA binding post-transcriptional regulator"/>
    <property type="match status" value="1"/>
</dbReference>
<dbReference type="SUPFAM" id="SSF54928">
    <property type="entry name" value="RNA-binding domain, RBD"/>
    <property type="match status" value="2"/>
</dbReference>
<evidence type="ECO:0000256" key="4">
    <source>
        <dbReference type="SAM" id="MobiDB-lite"/>
    </source>
</evidence>
<dbReference type="GO" id="GO:0006376">
    <property type="term" value="P:mRNA splice site recognition"/>
    <property type="evidence" value="ECO:0007669"/>
    <property type="project" value="EnsemblFungi"/>
</dbReference>
<dbReference type="PANTHER" id="PTHR47640:SF10">
    <property type="entry name" value="TRNA SELENOCYSTEINE 1-ASSOCIATED PROTEIN 1-RELATED"/>
    <property type="match status" value="1"/>
</dbReference>
<feature type="region of interest" description="Disordered" evidence="4">
    <location>
        <begin position="235"/>
        <end position="265"/>
    </location>
</feature>
<feature type="region of interest" description="Disordered" evidence="4">
    <location>
        <begin position="18"/>
        <end position="50"/>
    </location>
</feature>
<proteinExistence type="predicted"/>
<feature type="domain" description="RRM" evidence="5">
    <location>
        <begin position="158"/>
        <end position="237"/>
    </location>
</feature>
<dbReference type="GO" id="GO:0005685">
    <property type="term" value="C:U1 snRNP"/>
    <property type="evidence" value="ECO:0007669"/>
    <property type="project" value="EnsemblFungi"/>
</dbReference>
<dbReference type="OMA" id="VRIFKMQ"/>
<dbReference type="InterPro" id="IPR035979">
    <property type="entry name" value="RBD_domain_sf"/>
</dbReference>
<dbReference type="PANTHER" id="PTHR47640">
    <property type="entry name" value="TRNA SELENOCYSTEINE 1-ASSOCIATED PROTEIN 1-RELATED-RELATED"/>
    <property type="match status" value="1"/>
</dbReference>
<dbReference type="PROSITE" id="PS50102">
    <property type="entry name" value="RRM"/>
    <property type="match status" value="3"/>
</dbReference>
<dbReference type="GO" id="GO:0005829">
    <property type="term" value="C:cytosol"/>
    <property type="evidence" value="ECO:0007669"/>
    <property type="project" value="TreeGrafter"/>
</dbReference>
<keyword evidence="2 3" id="KW-0694">RNA-binding</keyword>
<feature type="compositionally biased region" description="Low complexity" evidence="4">
    <location>
        <begin position="24"/>
        <end position="37"/>
    </location>
</feature>